<dbReference type="EMBL" id="CACSII010000006">
    <property type="protein sequence ID" value="CAA0097802.1"/>
    <property type="molecule type" value="Genomic_DNA"/>
</dbReference>
<gene>
    <name evidence="1" type="ORF">DPBNPPHM_03546</name>
</gene>
<proteinExistence type="predicted"/>
<dbReference type="Proteomes" id="UP000434580">
    <property type="component" value="Unassembled WGS sequence"/>
</dbReference>
<evidence type="ECO:0000313" key="2">
    <source>
        <dbReference type="Proteomes" id="UP000434580"/>
    </source>
</evidence>
<dbReference type="OrthoDB" id="7304993at2"/>
<name>A0A5S9P3N1_9GAMM</name>
<organism evidence="1 2">
    <name type="scientific">BD1-7 clade bacterium</name>
    <dbReference type="NCBI Taxonomy" id="2029982"/>
    <lineage>
        <taxon>Bacteria</taxon>
        <taxon>Pseudomonadati</taxon>
        <taxon>Pseudomonadota</taxon>
        <taxon>Gammaproteobacteria</taxon>
        <taxon>Cellvibrionales</taxon>
        <taxon>Spongiibacteraceae</taxon>
        <taxon>BD1-7 clade</taxon>
    </lineage>
</organism>
<reference evidence="1 2" key="1">
    <citation type="submission" date="2019-11" db="EMBL/GenBank/DDBJ databases">
        <authorList>
            <person name="Holert J."/>
        </authorList>
    </citation>
    <scope>NUCLEOTIDE SEQUENCE [LARGE SCALE GENOMIC DNA]</scope>
    <source>
        <strain evidence="1">BC5_2</strain>
    </source>
</reference>
<accession>A0A5S9P3N1</accession>
<sequence>MMPGNPDIDYKKVGDHLVNQHAQVAEIPPSIVSQQVIPRMEHLFVLEKSGEDYLALPFDGQHFSVSIAQTLREKTLNGIVLFVVRCDNPCQVVCGVPFGNDFYADAPGLTNNIGVHGHSSISYRPPHSVAQTDILASASASAPPPIPKKRKKMVPSPVIYAGEIIFEKNKLVRWTNGSGHYKPASISRHQLTSNVKRLLPEKNFEPWNQKSLIARGYRFLPGNEVEFHG</sequence>
<evidence type="ECO:0000313" key="1">
    <source>
        <dbReference type="EMBL" id="CAA0097802.1"/>
    </source>
</evidence>
<protein>
    <submittedName>
        <fullName evidence="1">Uncharacterized protein</fullName>
    </submittedName>
</protein>
<dbReference type="AlphaFoldDB" id="A0A5S9P3N1"/>